<accession>A0A075MLV5</accession>
<dbReference type="Gene3D" id="3.90.79.10">
    <property type="entry name" value="Nucleoside Triphosphate Pyrophosphohydrolase"/>
    <property type="match status" value="1"/>
</dbReference>
<dbReference type="GeneID" id="41595988"/>
<dbReference type="InterPro" id="IPR020084">
    <property type="entry name" value="NUDIX_hydrolase_CS"/>
</dbReference>
<dbReference type="InterPro" id="IPR015797">
    <property type="entry name" value="NUDIX_hydrolase-like_dom_sf"/>
</dbReference>
<dbReference type="PANTHER" id="PTHR11839:SF18">
    <property type="entry name" value="NUDIX HYDROLASE DOMAIN-CONTAINING PROTEIN"/>
    <property type="match status" value="1"/>
</dbReference>
<protein>
    <submittedName>
        <fullName evidence="4">NTP pyrophosphohydrolase</fullName>
        <ecNumber evidence="4">3.6.1.13</ecNumber>
    </submittedName>
</protein>
<comment type="cofactor">
    <cofactor evidence="1">
        <name>Mg(2+)</name>
        <dbReference type="ChEBI" id="CHEBI:18420"/>
    </cofactor>
</comment>
<proteinExistence type="predicted"/>
<dbReference type="Pfam" id="PF00293">
    <property type="entry name" value="NUDIX"/>
    <property type="match status" value="1"/>
</dbReference>
<evidence type="ECO:0000256" key="2">
    <source>
        <dbReference type="ARBA" id="ARBA00022801"/>
    </source>
</evidence>
<keyword evidence="5" id="KW-1185">Reference proteome</keyword>
<evidence type="ECO:0000259" key="3">
    <source>
        <dbReference type="PROSITE" id="PS51462"/>
    </source>
</evidence>
<dbReference type="eggNOG" id="arCOG01073">
    <property type="taxonomic scope" value="Archaea"/>
</dbReference>
<dbReference type="PROSITE" id="PS51462">
    <property type="entry name" value="NUDIX"/>
    <property type="match status" value="1"/>
</dbReference>
<organism evidence="4 5">
    <name type="scientific">Candidatus Nitrososphaera evergladensis SR1</name>
    <dbReference type="NCBI Taxonomy" id="1459636"/>
    <lineage>
        <taxon>Archaea</taxon>
        <taxon>Nitrososphaerota</taxon>
        <taxon>Nitrososphaeria</taxon>
        <taxon>Nitrososphaerales</taxon>
        <taxon>Nitrososphaeraceae</taxon>
        <taxon>Nitrososphaera</taxon>
    </lineage>
</organism>
<reference evidence="4 5" key="1">
    <citation type="journal article" date="2014" name="PLoS ONE">
        <title>Genome Sequence of Candidatus Nitrososphaera evergladensis from Group I.1b Enriched from Everglades Soil Reveals Novel Genomic Features of the Ammonia-Oxidizing Archaea.</title>
        <authorList>
            <person name="Zhalnina K.V."/>
            <person name="Dias R."/>
            <person name="Leonard M.T."/>
            <person name="Dorr de Quadros P."/>
            <person name="Camargo F.A."/>
            <person name="Drew J.C."/>
            <person name="Farmerie W.G."/>
            <person name="Daroub S.H."/>
            <person name="Triplett E.W."/>
        </authorList>
    </citation>
    <scope>NUCLEOTIDE SEQUENCE [LARGE SCALE GENOMIC DNA]</scope>
    <source>
        <strain evidence="4 5">SR1</strain>
    </source>
</reference>
<dbReference type="RefSeq" id="WP_148699186.1">
    <property type="nucleotide sequence ID" value="NZ_CP007174.1"/>
</dbReference>
<dbReference type="AlphaFoldDB" id="A0A075MLV5"/>
<gene>
    <name evidence="4" type="ORF">NTE_00036</name>
</gene>
<dbReference type="SUPFAM" id="SSF55811">
    <property type="entry name" value="Nudix"/>
    <property type="match status" value="1"/>
</dbReference>
<dbReference type="STRING" id="1459636.NTE_00036"/>
<dbReference type="EMBL" id="CP007174">
    <property type="protein sequence ID" value="AIF82120.1"/>
    <property type="molecule type" value="Genomic_DNA"/>
</dbReference>
<dbReference type="PROSITE" id="PS00893">
    <property type="entry name" value="NUDIX_BOX"/>
    <property type="match status" value="1"/>
</dbReference>
<dbReference type="Proteomes" id="UP000028194">
    <property type="component" value="Chromosome"/>
</dbReference>
<dbReference type="EC" id="3.6.1.13" evidence="4"/>
<dbReference type="GO" id="GO:0019693">
    <property type="term" value="P:ribose phosphate metabolic process"/>
    <property type="evidence" value="ECO:0007669"/>
    <property type="project" value="TreeGrafter"/>
</dbReference>
<dbReference type="HOGENOM" id="CLU_062658_5_2_2"/>
<evidence type="ECO:0000256" key="1">
    <source>
        <dbReference type="ARBA" id="ARBA00001946"/>
    </source>
</evidence>
<sequence>MKNAPEGWKILSSKKVYGHRYLSVYEDEMDLAGKRKKTYIRGRRLDYSTIVPFSDDAKSILTIKSYRHLVDSYQVEVPSGYIEKGESPLQAARRELEEETGYVAKKMVLVGSYTLDYSMFEQTGNVFAAYGLEDTGTKRLGSMEKISQVSFVPVQRVKKMLLEGRILNAASIVALYRAIHYNEAGSGEII</sequence>
<evidence type="ECO:0000313" key="5">
    <source>
        <dbReference type="Proteomes" id="UP000028194"/>
    </source>
</evidence>
<keyword evidence="2 4" id="KW-0378">Hydrolase</keyword>
<dbReference type="GO" id="GO:0006753">
    <property type="term" value="P:nucleoside phosphate metabolic process"/>
    <property type="evidence" value="ECO:0007669"/>
    <property type="project" value="TreeGrafter"/>
</dbReference>
<name>A0A075MLV5_9ARCH</name>
<dbReference type="GO" id="GO:0047631">
    <property type="term" value="F:ADP-ribose diphosphatase activity"/>
    <property type="evidence" value="ECO:0007669"/>
    <property type="project" value="UniProtKB-EC"/>
</dbReference>
<dbReference type="PANTHER" id="PTHR11839">
    <property type="entry name" value="UDP/ADP-SUGAR PYROPHOSPHATASE"/>
    <property type="match status" value="1"/>
</dbReference>
<dbReference type="OrthoDB" id="104705at2157"/>
<feature type="domain" description="Nudix hydrolase" evidence="3">
    <location>
        <begin position="43"/>
        <end position="174"/>
    </location>
</feature>
<dbReference type="KEGG" id="nev:NTE_00036"/>
<evidence type="ECO:0000313" key="4">
    <source>
        <dbReference type="EMBL" id="AIF82120.1"/>
    </source>
</evidence>
<dbReference type="InterPro" id="IPR000086">
    <property type="entry name" value="NUDIX_hydrolase_dom"/>
</dbReference>